<dbReference type="OrthoDB" id="1535081at2759"/>
<evidence type="ECO:0000256" key="2">
    <source>
        <dbReference type="ARBA" id="ARBA00022679"/>
    </source>
</evidence>
<dbReference type="RefSeq" id="XP_047768364.1">
    <property type="nucleotide sequence ID" value="XM_047912362.1"/>
</dbReference>
<evidence type="ECO:0000259" key="5">
    <source>
        <dbReference type="Pfam" id="PF00891"/>
    </source>
</evidence>
<evidence type="ECO:0000313" key="8">
    <source>
        <dbReference type="Proteomes" id="UP000756132"/>
    </source>
</evidence>
<evidence type="ECO:0000313" key="7">
    <source>
        <dbReference type="EMBL" id="UJO23998.1"/>
    </source>
</evidence>
<dbReference type="EMBL" id="CP090173">
    <property type="protein sequence ID" value="UJO23998.1"/>
    <property type="molecule type" value="Genomic_DNA"/>
</dbReference>
<evidence type="ECO:0000256" key="4">
    <source>
        <dbReference type="PIRSR" id="PIRSR005739-1"/>
    </source>
</evidence>
<evidence type="ECO:0000256" key="1">
    <source>
        <dbReference type="ARBA" id="ARBA00022603"/>
    </source>
</evidence>
<feature type="domain" description="O-methyltransferase dimerisation" evidence="6">
    <location>
        <begin position="39"/>
        <end position="109"/>
    </location>
</feature>
<evidence type="ECO:0000259" key="6">
    <source>
        <dbReference type="Pfam" id="PF08100"/>
    </source>
</evidence>
<dbReference type="InterPro" id="IPR016461">
    <property type="entry name" value="COMT-like"/>
</dbReference>
<dbReference type="Proteomes" id="UP000756132">
    <property type="component" value="Chromosome 11"/>
</dbReference>
<dbReference type="GO" id="GO:0008171">
    <property type="term" value="F:O-methyltransferase activity"/>
    <property type="evidence" value="ECO:0007669"/>
    <property type="project" value="InterPro"/>
</dbReference>
<dbReference type="SUPFAM" id="SSF46785">
    <property type="entry name" value="Winged helix' DNA-binding domain"/>
    <property type="match status" value="1"/>
</dbReference>
<name>A0A9Q8PK95_PASFU</name>
<sequence length="389" mass="42525">MTWLRSPTARAALISQAKDLITSLQTPQQHVLQLSSDAVSLIALRTIMRIGVLEALPMSGSISLLNLAEATSCQTSLLSRLLRVLVGNRFLSQDGEGGYSHTDISRGYLGQAGVWFTDNLYQPVLEALFQFPLGCMDAETEKLRADGYRFAEPDDTRHNPRVWAWGRGGENIWDIFAKEHPEAMGKFQQGIGMVGDNVPVTGVYDFGKLSAGNDDGERKVLVDVGGGIGQCLCEIVRVHPEIAASRCVLQEQAPLIALASQNPSLPPDILKMPHDFWTLQHIKGAKAYFMRWILHDYSDSAATKILQHIVAAMAPDSRVLISEVVVPERLNEESMLVGTMDMFMLVIGGKERTLGELEVGRVGRVGLRIGRVWSTGGGACRCTVEAVLG</sequence>
<dbReference type="InterPro" id="IPR036388">
    <property type="entry name" value="WH-like_DNA-bd_sf"/>
</dbReference>
<keyword evidence="8" id="KW-1185">Reference proteome</keyword>
<reference evidence="7" key="1">
    <citation type="submission" date="2021-12" db="EMBL/GenBank/DDBJ databases">
        <authorList>
            <person name="Zaccaron A."/>
            <person name="Stergiopoulos I."/>
        </authorList>
    </citation>
    <scope>NUCLEOTIDE SEQUENCE</scope>
    <source>
        <strain evidence="7">Race5_Kim</strain>
    </source>
</reference>
<protein>
    <submittedName>
        <fullName evidence="7">O-methyltransferase gsfC</fullName>
    </submittedName>
</protein>
<dbReference type="PANTHER" id="PTHR43712">
    <property type="entry name" value="PUTATIVE (AFU_ORTHOLOGUE AFUA_4G14580)-RELATED"/>
    <property type="match status" value="1"/>
</dbReference>
<dbReference type="AlphaFoldDB" id="A0A9Q8PK95"/>
<dbReference type="PIRSF" id="PIRSF005739">
    <property type="entry name" value="O-mtase"/>
    <property type="match status" value="1"/>
</dbReference>
<dbReference type="InterPro" id="IPR012967">
    <property type="entry name" value="COMT_dimerisation"/>
</dbReference>
<evidence type="ECO:0000256" key="3">
    <source>
        <dbReference type="ARBA" id="ARBA00022691"/>
    </source>
</evidence>
<dbReference type="GO" id="GO:0046983">
    <property type="term" value="F:protein dimerization activity"/>
    <property type="evidence" value="ECO:0007669"/>
    <property type="project" value="InterPro"/>
</dbReference>
<dbReference type="InterPro" id="IPR029063">
    <property type="entry name" value="SAM-dependent_MTases_sf"/>
</dbReference>
<feature type="domain" description="O-methyltransferase C-terminal" evidence="5">
    <location>
        <begin position="219"/>
        <end position="356"/>
    </location>
</feature>
<organism evidence="7 8">
    <name type="scientific">Passalora fulva</name>
    <name type="common">Tomato leaf mold</name>
    <name type="synonym">Cladosporium fulvum</name>
    <dbReference type="NCBI Taxonomy" id="5499"/>
    <lineage>
        <taxon>Eukaryota</taxon>
        <taxon>Fungi</taxon>
        <taxon>Dikarya</taxon>
        <taxon>Ascomycota</taxon>
        <taxon>Pezizomycotina</taxon>
        <taxon>Dothideomycetes</taxon>
        <taxon>Dothideomycetidae</taxon>
        <taxon>Mycosphaerellales</taxon>
        <taxon>Mycosphaerellaceae</taxon>
        <taxon>Fulvia</taxon>
    </lineage>
</organism>
<keyword evidence="2" id="KW-0808">Transferase</keyword>
<reference evidence="7" key="2">
    <citation type="journal article" date="2022" name="Microb. Genom.">
        <title>A chromosome-scale genome assembly of the tomato pathogen Cladosporium fulvum reveals a compartmentalized genome architecture and the presence of a dispensable chromosome.</title>
        <authorList>
            <person name="Zaccaron A.Z."/>
            <person name="Chen L.H."/>
            <person name="Samaras A."/>
            <person name="Stergiopoulos I."/>
        </authorList>
    </citation>
    <scope>NUCLEOTIDE SEQUENCE</scope>
    <source>
        <strain evidence="7">Race5_Kim</strain>
    </source>
</reference>
<dbReference type="GO" id="GO:0032259">
    <property type="term" value="P:methylation"/>
    <property type="evidence" value="ECO:0007669"/>
    <property type="project" value="UniProtKB-KW"/>
</dbReference>
<accession>A0A9Q8PK95</accession>
<dbReference type="SUPFAM" id="SSF53335">
    <property type="entry name" value="S-adenosyl-L-methionine-dependent methyltransferases"/>
    <property type="match status" value="1"/>
</dbReference>
<dbReference type="Pfam" id="PF08100">
    <property type="entry name" value="Dimerisation"/>
    <property type="match status" value="1"/>
</dbReference>
<dbReference type="Gene3D" id="3.40.50.150">
    <property type="entry name" value="Vaccinia Virus protein VP39"/>
    <property type="match status" value="1"/>
</dbReference>
<dbReference type="PROSITE" id="PS51683">
    <property type="entry name" value="SAM_OMT_II"/>
    <property type="match status" value="1"/>
</dbReference>
<dbReference type="GeneID" id="71993092"/>
<keyword evidence="1" id="KW-0489">Methyltransferase</keyword>
<gene>
    <name evidence="7" type="ORF">CLAFUR5_13214</name>
</gene>
<dbReference type="InterPro" id="IPR036390">
    <property type="entry name" value="WH_DNA-bd_sf"/>
</dbReference>
<proteinExistence type="predicted"/>
<dbReference type="Gene3D" id="1.10.10.10">
    <property type="entry name" value="Winged helix-like DNA-binding domain superfamily/Winged helix DNA-binding domain"/>
    <property type="match status" value="1"/>
</dbReference>
<keyword evidence="3" id="KW-0949">S-adenosyl-L-methionine</keyword>
<dbReference type="KEGG" id="ffu:CLAFUR5_13214"/>
<dbReference type="Pfam" id="PF00891">
    <property type="entry name" value="Methyltransf_2"/>
    <property type="match status" value="1"/>
</dbReference>
<feature type="active site" description="Proton acceptor" evidence="4">
    <location>
        <position position="295"/>
    </location>
</feature>
<dbReference type="PANTHER" id="PTHR43712:SF1">
    <property type="entry name" value="HYPOTHETICAL O-METHYLTRANSFERASE (EUROFUNG)-RELATED"/>
    <property type="match status" value="1"/>
</dbReference>
<dbReference type="InterPro" id="IPR001077">
    <property type="entry name" value="COMT_C"/>
</dbReference>